<keyword evidence="2" id="KW-1185">Reference proteome</keyword>
<sequence length="89" mass="9871">MLNECSVRAGVSPDGQRQRGGRQQKARIEYICTRLSVTGNKSLFQVKAKTQGIGMVFLILTVIAGVYLANGESFKQNNQDQEPKEVELQ</sequence>
<protein>
    <submittedName>
        <fullName evidence="1">Uncharacterized protein</fullName>
    </submittedName>
</protein>
<comment type="caution">
    <text evidence="1">The sequence shown here is derived from an EMBL/GenBank/DDBJ whole genome shotgun (WGS) entry which is preliminary data.</text>
</comment>
<proteinExistence type="predicted"/>
<name>A0ACB7FE11_NIBAL</name>
<dbReference type="EMBL" id="CM024800">
    <property type="protein sequence ID" value="KAG8012740.1"/>
    <property type="molecule type" value="Genomic_DNA"/>
</dbReference>
<dbReference type="Proteomes" id="UP000805704">
    <property type="component" value="Chromosome 12"/>
</dbReference>
<gene>
    <name evidence="1" type="ORF">GBF38_020619</name>
</gene>
<evidence type="ECO:0000313" key="1">
    <source>
        <dbReference type="EMBL" id="KAG8012740.1"/>
    </source>
</evidence>
<evidence type="ECO:0000313" key="2">
    <source>
        <dbReference type="Proteomes" id="UP000805704"/>
    </source>
</evidence>
<accession>A0ACB7FE11</accession>
<reference evidence="1" key="1">
    <citation type="submission" date="2020-04" db="EMBL/GenBank/DDBJ databases">
        <title>A chromosome-scale assembly and high-density genetic map of the yellow drum (Nibea albiflora) genome.</title>
        <authorList>
            <person name="Xu D."/>
            <person name="Zhang W."/>
            <person name="Chen R."/>
            <person name="Tan P."/>
            <person name="Wang L."/>
            <person name="Song H."/>
            <person name="Tian L."/>
            <person name="Zhu Q."/>
            <person name="Wang B."/>
        </authorList>
    </citation>
    <scope>NUCLEOTIDE SEQUENCE</scope>
    <source>
        <strain evidence="1">ZJHYS-2018</strain>
    </source>
</reference>
<organism evidence="1 2">
    <name type="scientific">Nibea albiflora</name>
    <name type="common">Yellow drum</name>
    <name type="synonym">Corvina albiflora</name>
    <dbReference type="NCBI Taxonomy" id="240163"/>
    <lineage>
        <taxon>Eukaryota</taxon>
        <taxon>Metazoa</taxon>
        <taxon>Chordata</taxon>
        <taxon>Craniata</taxon>
        <taxon>Vertebrata</taxon>
        <taxon>Euteleostomi</taxon>
        <taxon>Actinopterygii</taxon>
        <taxon>Neopterygii</taxon>
        <taxon>Teleostei</taxon>
        <taxon>Neoteleostei</taxon>
        <taxon>Acanthomorphata</taxon>
        <taxon>Eupercaria</taxon>
        <taxon>Sciaenidae</taxon>
        <taxon>Nibea</taxon>
    </lineage>
</organism>